<evidence type="ECO:0000313" key="2">
    <source>
        <dbReference type="EMBL" id="EMI19160.1"/>
    </source>
</evidence>
<feature type="compositionally biased region" description="Basic residues" evidence="1">
    <location>
        <begin position="53"/>
        <end position="65"/>
    </location>
</feature>
<name>M5RIN2_9BACT</name>
<gene>
    <name evidence="2" type="ORF">RMSM_03913</name>
</gene>
<feature type="region of interest" description="Disordered" evidence="1">
    <location>
        <begin position="29"/>
        <end position="74"/>
    </location>
</feature>
<comment type="caution">
    <text evidence="2">The sequence shown here is derived from an EMBL/GenBank/DDBJ whole genome shotgun (WGS) entry which is preliminary data.</text>
</comment>
<sequence>MEASNNNVALKNSKKTSIAAKAVLATAAIPNRQRGEKRATKPPRYDFRTPRLLGRKSWRLSRHGAQKSQCELQA</sequence>
<dbReference type="Proteomes" id="UP000011991">
    <property type="component" value="Unassembled WGS sequence"/>
</dbReference>
<evidence type="ECO:0000313" key="3">
    <source>
        <dbReference type="Proteomes" id="UP000011991"/>
    </source>
</evidence>
<proteinExistence type="predicted"/>
<accession>M5RIN2</accession>
<keyword evidence="3" id="KW-1185">Reference proteome</keyword>
<dbReference type="EMBL" id="ANOG01000561">
    <property type="protein sequence ID" value="EMI19160.1"/>
    <property type="molecule type" value="Genomic_DNA"/>
</dbReference>
<protein>
    <submittedName>
        <fullName evidence="2">Uncharacterized protein</fullName>
    </submittedName>
</protein>
<dbReference type="PATRIC" id="fig|1265738.3.peg.3916"/>
<feature type="compositionally biased region" description="Basic and acidic residues" evidence="1">
    <location>
        <begin position="33"/>
        <end position="49"/>
    </location>
</feature>
<evidence type="ECO:0000256" key="1">
    <source>
        <dbReference type="SAM" id="MobiDB-lite"/>
    </source>
</evidence>
<reference evidence="2 3" key="1">
    <citation type="journal article" date="2013" name="Mar. Genomics">
        <title>Expression of sulfatases in Rhodopirellula baltica and the diversity of sulfatases in the genus Rhodopirellula.</title>
        <authorList>
            <person name="Wegner C.E."/>
            <person name="Richter-Heitmann T."/>
            <person name="Klindworth A."/>
            <person name="Klockow C."/>
            <person name="Richter M."/>
            <person name="Achstetter T."/>
            <person name="Glockner F.O."/>
            <person name="Harder J."/>
        </authorList>
    </citation>
    <scope>NUCLEOTIDE SEQUENCE [LARGE SCALE GENOMIC DNA]</scope>
    <source>
        <strain evidence="2 3">SM1</strain>
    </source>
</reference>
<organism evidence="2 3">
    <name type="scientific">Rhodopirellula maiorica SM1</name>
    <dbReference type="NCBI Taxonomy" id="1265738"/>
    <lineage>
        <taxon>Bacteria</taxon>
        <taxon>Pseudomonadati</taxon>
        <taxon>Planctomycetota</taxon>
        <taxon>Planctomycetia</taxon>
        <taxon>Pirellulales</taxon>
        <taxon>Pirellulaceae</taxon>
        <taxon>Novipirellula</taxon>
    </lineage>
</organism>
<dbReference type="AlphaFoldDB" id="M5RIN2"/>